<proteinExistence type="predicted"/>
<feature type="coiled-coil region" evidence="1">
    <location>
        <begin position="82"/>
        <end position="109"/>
    </location>
</feature>
<comment type="caution">
    <text evidence="3">The sequence shown here is derived from an EMBL/GenBank/DDBJ whole genome shotgun (WGS) entry which is preliminary data.</text>
</comment>
<sequence length="137" mass="15491">MADSLGSSSARKPAKPTPTKNGSRTDRVVDVLKDFANNEDKAVLTKRQISFFEESIVLKRQKNDRCEKEHEATMRAAAIRQKRDSVELLVTLQKNLREMRRELAALELQGLTAEYSEFADLKSCIAKLKSEMESCLS</sequence>
<reference evidence="3 4" key="1">
    <citation type="submission" date="2018-09" db="EMBL/GenBank/DDBJ databases">
        <title>Genomic investigation of the strawberry pathogen Phytophthora fragariae indicates pathogenicity is determined by transcriptional variation in three key races.</title>
        <authorList>
            <person name="Adams T.M."/>
            <person name="Armitage A.D."/>
            <person name="Sobczyk M.K."/>
            <person name="Bates H.J."/>
            <person name="Dunwell J.M."/>
            <person name="Nellist C.F."/>
            <person name="Harrison R.J."/>
        </authorList>
    </citation>
    <scope>NUCLEOTIDE SEQUENCE [LARGE SCALE GENOMIC DNA]</scope>
    <source>
        <strain evidence="3 4">SCRP324</strain>
    </source>
</reference>
<dbReference type="OrthoDB" id="107004at2759"/>
<gene>
    <name evidence="3" type="ORF">PR002_g30833</name>
</gene>
<name>A0A6A3GPG9_9STRA</name>
<keyword evidence="1" id="KW-0175">Coiled coil</keyword>
<evidence type="ECO:0000256" key="2">
    <source>
        <dbReference type="SAM" id="MobiDB-lite"/>
    </source>
</evidence>
<dbReference type="AlphaFoldDB" id="A0A6A3GPG9"/>
<evidence type="ECO:0000256" key="1">
    <source>
        <dbReference type="SAM" id="Coils"/>
    </source>
</evidence>
<protein>
    <submittedName>
        <fullName evidence="3">Uncharacterized protein</fullName>
    </submittedName>
</protein>
<evidence type="ECO:0000313" key="3">
    <source>
        <dbReference type="EMBL" id="KAE8958547.1"/>
    </source>
</evidence>
<evidence type="ECO:0000313" key="4">
    <source>
        <dbReference type="Proteomes" id="UP000435112"/>
    </source>
</evidence>
<dbReference type="Proteomes" id="UP000435112">
    <property type="component" value="Unassembled WGS sequence"/>
</dbReference>
<organism evidence="3 4">
    <name type="scientific">Phytophthora rubi</name>
    <dbReference type="NCBI Taxonomy" id="129364"/>
    <lineage>
        <taxon>Eukaryota</taxon>
        <taxon>Sar</taxon>
        <taxon>Stramenopiles</taxon>
        <taxon>Oomycota</taxon>
        <taxon>Peronosporomycetes</taxon>
        <taxon>Peronosporales</taxon>
        <taxon>Peronosporaceae</taxon>
        <taxon>Phytophthora</taxon>
    </lineage>
</organism>
<dbReference type="EMBL" id="QXFU01007406">
    <property type="protein sequence ID" value="KAE8958547.1"/>
    <property type="molecule type" value="Genomic_DNA"/>
</dbReference>
<feature type="compositionally biased region" description="Polar residues" evidence="2">
    <location>
        <begin position="1"/>
        <end position="10"/>
    </location>
</feature>
<feature type="region of interest" description="Disordered" evidence="2">
    <location>
        <begin position="1"/>
        <end position="26"/>
    </location>
</feature>
<accession>A0A6A3GPG9</accession>